<keyword evidence="2" id="KW-1185">Reference proteome</keyword>
<organism evidence="1 2">
    <name type="scientific">Desulfurococcus mucosus (strain ATCC 35584 / DSM 2162 / JCM 9187 / O7/1)</name>
    <dbReference type="NCBI Taxonomy" id="765177"/>
    <lineage>
        <taxon>Archaea</taxon>
        <taxon>Thermoproteota</taxon>
        <taxon>Thermoprotei</taxon>
        <taxon>Desulfurococcales</taxon>
        <taxon>Desulfurococcaceae</taxon>
        <taxon>Desulfurococcus</taxon>
    </lineage>
</organism>
<accession>E8R746</accession>
<name>E8R746_DESM0</name>
<dbReference type="KEGG" id="dmu:Desmu_1215"/>
<protein>
    <submittedName>
        <fullName evidence="1">Uncharacterized protein</fullName>
    </submittedName>
</protein>
<dbReference type="GeneID" id="10153931"/>
<dbReference type="AlphaFoldDB" id="E8R746"/>
<dbReference type="Proteomes" id="UP000001068">
    <property type="component" value="Chromosome"/>
</dbReference>
<dbReference type="OrthoDB" id="376960at2157"/>
<dbReference type="eggNOG" id="arCOG08876">
    <property type="taxonomic scope" value="Archaea"/>
</dbReference>
<dbReference type="RefSeq" id="WP_013562733.1">
    <property type="nucleotide sequence ID" value="NC_014961.1"/>
</dbReference>
<evidence type="ECO:0000313" key="1">
    <source>
        <dbReference type="EMBL" id="ADV65511.1"/>
    </source>
</evidence>
<dbReference type="HOGENOM" id="CLU_199475_0_0_2"/>
<reference evidence="1 2" key="2">
    <citation type="journal article" date="2011" name="Stand. Genomic Sci.">
        <title>Complete genome sequence of Desulfurococcus mucosus type strain (O7/1).</title>
        <authorList>
            <person name="Wirth R."/>
            <person name="Chertkov O."/>
            <person name="Held B."/>
            <person name="Lapidus A."/>
            <person name="Nolan M."/>
            <person name="Lucas S."/>
            <person name="Hammon N."/>
            <person name="Deshpande S."/>
            <person name="Cheng J.F."/>
            <person name="Tapia R."/>
            <person name="Han C."/>
            <person name="Goodwin L."/>
            <person name="Pitluck S."/>
            <person name="Liolios K."/>
            <person name="Ioanna P."/>
            <person name="Ivanova N."/>
            <person name="Mavromatis K."/>
            <person name="Mikhailova N."/>
            <person name="Pati A."/>
            <person name="Chen A."/>
            <person name="Palaniappan K."/>
            <person name="Land M."/>
            <person name="Hauser L."/>
            <person name="Chang Y.J."/>
            <person name="Jeffries C.D."/>
            <person name="Bilek Y."/>
            <person name="Hader T."/>
            <person name="Rohde M."/>
            <person name="Spring S."/>
            <person name="Sikorski J."/>
            <person name="Goker M."/>
            <person name="Woyke T."/>
            <person name="Bristow J."/>
            <person name="Eisen J.A."/>
            <person name="Markowitz V."/>
            <person name="Hugenholtz P."/>
            <person name="Kyrpides N.C."/>
            <person name="Klenk H.P."/>
        </authorList>
    </citation>
    <scope>NUCLEOTIDE SEQUENCE [LARGE SCALE GENOMIC DNA]</scope>
    <source>
        <strain evidence="2">ATCC 35584 / DSM 2162 / JCM 9187 / O7/1</strain>
    </source>
</reference>
<gene>
    <name evidence="1" type="ordered locus">Desmu_1215</name>
</gene>
<evidence type="ECO:0000313" key="2">
    <source>
        <dbReference type="Proteomes" id="UP000001068"/>
    </source>
</evidence>
<proteinExistence type="predicted"/>
<dbReference type="STRING" id="765177.Desmu_1215"/>
<reference evidence="2" key="1">
    <citation type="submission" date="2010-11" db="EMBL/GenBank/DDBJ databases">
        <title>The complete genome of Desulfurococcus mucosus DSM 2162.</title>
        <authorList>
            <consortium name="US DOE Joint Genome Institute (JGI-PGF)"/>
            <person name="Lucas S."/>
            <person name="Copeland A."/>
            <person name="Lapidus A."/>
            <person name="Bruce D."/>
            <person name="Goodwin L."/>
            <person name="Pitluck S."/>
            <person name="Kyrpides N."/>
            <person name="Mavromatis K."/>
            <person name="Pagani I."/>
            <person name="Ivanova N."/>
            <person name="Ovchinnikova G."/>
            <person name="Chertkov O."/>
            <person name="Held B."/>
            <person name="Brettin T."/>
            <person name="Detter J.C."/>
            <person name="Tapia R."/>
            <person name="Han C."/>
            <person name="Land M."/>
            <person name="Hauser L."/>
            <person name="Markowitz V."/>
            <person name="Cheng J.-F."/>
            <person name="Hugenholtz P."/>
            <person name="Woyke T."/>
            <person name="Wu D."/>
            <person name="Wirth R."/>
            <person name="Bilek Y."/>
            <person name="Hader T."/>
            <person name="Klenk H.-P."/>
            <person name="Eisen J.A."/>
        </authorList>
    </citation>
    <scope>NUCLEOTIDE SEQUENCE [LARGE SCALE GENOMIC DNA]</scope>
    <source>
        <strain evidence="2">ATCC 35584 / DSM 2162 / JCM 9187 / O7/1</strain>
    </source>
</reference>
<sequence>MVSTRDLVIVEKYGSLGTQRYRICVKGTNILVNVEAYSDEEALHRALEILGEIGLTDEALENVRRRVGDKARC</sequence>
<dbReference type="EMBL" id="CP002363">
    <property type="protein sequence ID" value="ADV65511.1"/>
    <property type="molecule type" value="Genomic_DNA"/>
</dbReference>